<name>A0AAV4J185_9GAST</name>
<feature type="chain" id="PRO_5043394202" evidence="2">
    <location>
        <begin position="23"/>
        <end position="522"/>
    </location>
</feature>
<dbReference type="PROSITE" id="PS50878">
    <property type="entry name" value="RT_POL"/>
    <property type="match status" value="1"/>
</dbReference>
<dbReference type="InterPro" id="IPR000477">
    <property type="entry name" value="RT_dom"/>
</dbReference>
<feature type="domain" description="Reverse transcriptase" evidence="3">
    <location>
        <begin position="112"/>
        <end position="361"/>
    </location>
</feature>
<dbReference type="PANTHER" id="PTHR47027:SF20">
    <property type="entry name" value="REVERSE TRANSCRIPTASE-LIKE PROTEIN WITH RNA-DIRECTED DNA POLYMERASE DOMAIN"/>
    <property type="match status" value="1"/>
</dbReference>
<evidence type="ECO:0000256" key="1">
    <source>
        <dbReference type="SAM" id="MobiDB-lite"/>
    </source>
</evidence>
<keyword evidence="4" id="KW-0255">Endonuclease</keyword>
<dbReference type="InterPro" id="IPR043502">
    <property type="entry name" value="DNA/RNA_pol_sf"/>
</dbReference>
<sequence>MPFVLAYFLLKLLLVENPKVHDNDGKQISNPSQIQLIIANYFKSKFRDDNIHDVEPYFGQPRKLKSPITEKEVRASINNLTNGRAPGLDSISGEFPKFAPHLIDNKIAKILNQTFERHEDLNINEGLLIALPKPGKPKGPPQNLRPITLLNSIRKELSTIVLNRIRPKIETYISHSQSGLRPNRSTSDVVWAHRWLSAKILNTPNLQLNITGIDMSAAFDTIDRTLLQKTLREIINEDELRIVQFLLSKTTLDVKISGTNTTQLFTTNVGTPQGDSLNPVLFIVYLENALRNAWSNETSQLVLPNEIIYADDIDLDFVGTDPPNINDIETSLKNFRLKVNVEKTEHTELRKDKEDWKLTKKVGSLLGSKEDIDHRKHLSDVALKKLSNIWNRPDKVKQKTRIKLYNSLVKSILLYNCGTWALRTTDEKRLGSFHRRQLRRTLGIHYPTKITNQSLYKKCSETPLSLQILELRWRLFGHILWRDNSISANLATLYYFNENSNRGRGRPTTTLPKTLNNDLKRL</sequence>
<evidence type="ECO:0000259" key="3">
    <source>
        <dbReference type="PROSITE" id="PS50878"/>
    </source>
</evidence>
<dbReference type="EMBL" id="BMAT01006618">
    <property type="protein sequence ID" value="GFS16593.1"/>
    <property type="molecule type" value="Genomic_DNA"/>
</dbReference>
<organism evidence="4 5">
    <name type="scientific">Elysia marginata</name>
    <dbReference type="NCBI Taxonomy" id="1093978"/>
    <lineage>
        <taxon>Eukaryota</taxon>
        <taxon>Metazoa</taxon>
        <taxon>Spiralia</taxon>
        <taxon>Lophotrochozoa</taxon>
        <taxon>Mollusca</taxon>
        <taxon>Gastropoda</taxon>
        <taxon>Heterobranchia</taxon>
        <taxon>Euthyneura</taxon>
        <taxon>Panpulmonata</taxon>
        <taxon>Sacoglossa</taxon>
        <taxon>Placobranchoidea</taxon>
        <taxon>Plakobranchidae</taxon>
        <taxon>Elysia</taxon>
    </lineage>
</organism>
<keyword evidence="4" id="KW-0378">Hydrolase</keyword>
<dbReference type="GO" id="GO:0004519">
    <property type="term" value="F:endonuclease activity"/>
    <property type="evidence" value="ECO:0007669"/>
    <property type="project" value="UniProtKB-KW"/>
</dbReference>
<dbReference type="Proteomes" id="UP000762676">
    <property type="component" value="Unassembled WGS sequence"/>
</dbReference>
<proteinExistence type="predicted"/>
<comment type="caution">
    <text evidence="4">The sequence shown here is derived from an EMBL/GenBank/DDBJ whole genome shotgun (WGS) entry which is preliminary data.</text>
</comment>
<keyword evidence="2" id="KW-0732">Signal</keyword>
<gene>
    <name evidence="4" type="ORF">ElyMa_003218300</name>
</gene>
<dbReference type="Pfam" id="PF00078">
    <property type="entry name" value="RVT_1"/>
    <property type="match status" value="1"/>
</dbReference>
<evidence type="ECO:0000256" key="2">
    <source>
        <dbReference type="SAM" id="SignalP"/>
    </source>
</evidence>
<evidence type="ECO:0000313" key="4">
    <source>
        <dbReference type="EMBL" id="GFS16593.1"/>
    </source>
</evidence>
<protein>
    <submittedName>
        <fullName evidence="4">Endonuclease-reverse transcriptase</fullName>
    </submittedName>
</protein>
<evidence type="ECO:0000313" key="5">
    <source>
        <dbReference type="Proteomes" id="UP000762676"/>
    </source>
</evidence>
<reference evidence="4 5" key="1">
    <citation type="journal article" date="2021" name="Elife">
        <title>Chloroplast acquisition without the gene transfer in kleptoplastic sea slugs, Plakobranchus ocellatus.</title>
        <authorList>
            <person name="Maeda T."/>
            <person name="Takahashi S."/>
            <person name="Yoshida T."/>
            <person name="Shimamura S."/>
            <person name="Takaki Y."/>
            <person name="Nagai Y."/>
            <person name="Toyoda A."/>
            <person name="Suzuki Y."/>
            <person name="Arimoto A."/>
            <person name="Ishii H."/>
            <person name="Satoh N."/>
            <person name="Nishiyama T."/>
            <person name="Hasebe M."/>
            <person name="Maruyama T."/>
            <person name="Minagawa J."/>
            <person name="Obokata J."/>
            <person name="Shigenobu S."/>
        </authorList>
    </citation>
    <scope>NUCLEOTIDE SEQUENCE [LARGE SCALE GENOMIC DNA]</scope>
</reference>
<dbReference type="AlphaFoldDB" id="A0AAV4J185"/>
<dbReference type="PANTHER" id="PTHR47027">
    <property type="entry name" value="REVERSE TRANSCRIPTASE DOMAIN-CONTAINING PROTEIN"/>
    <property type="match status" value="1"/>
</dbReference>
<keyword evidence="5" id="KW-1185">Reference proteome</keyword>
<accession>A0AAV4J185</accession>
<feature type="signal peptide" evidence="2">
    <location>
        <begin position="1"/>
        <end position="22"/>
    </location>
</feature>
<keyword evidence="4" id="KW-0540">Nuclease</keyword>
<dbReference type="SUPFAM" id="SSF56672">
    <property type="entry name" value="DNA/RNA polymerases"/>
    <property type="match status" value="1"/>
</dbReference>
<feature type="region of interest" description="Disordered" evidence="1">
    <location>
        <begin position="503"/>
        <end position="522"/>
    </location>
</feature>